<dbReference type="AlphaFoldDB" id="A0A6J6NVF8"/>
<dbReference type="SUPFAM" id="SSF56784">
    <property type="entry name" value="HAD-like"/>
    <property type="match status" value="1"/>
</dbReference>
<gene>
    <name evidence="1" type="ORF">UFOPK2576_00372</name>
</gene>
<dbReference type="NCBIfam" id="TIGR01488">
    <property type="entry name" value="HAD-SF-IB"/>
    <property type="match status" value="1"/>
</dbReference>
<dbReference type="Gene3D" id="3.40.50.1000">
    <property type="entry name" value="HAD superfamily/HAD-like"/>
    <property type="match status" value="1"/>
</dbReference>
<proteinExistence type="predicted"/>
<name>A0A6J6NVF8_9ZZZZ</name>
<organism evidence="1">
    <name type="scientific">freshwater metagenome</name>
    <dbReference type="NCBI Taxonomy" id="449393"/>
    <lineage>
        <taxon>unclassified sequences</taxon>
        <taxon>metagenomes</taxon>
        <taxon>ecological metagenomes</taxon>
    </lineage>
</organism>
<dbReference type="PANTHER" id="PTHR43344">
    <property type="entry name" value="PHOSPHOSERINE PHOSPHATASE"/>
    <property type="match status" value="1"/>
</dbReference>
<dbReference type="InterPro" id="IPR036412">
    <property type="entry name" value="HAD-like_sf"/>
</dbReference>
<accession>A0A6J6NVF8</accession>
<dbReference type="InterPro" id="IPR050582">
    <property type="entry name" value="HAD-like_SerB"/>
</dbReference>
<protein>
    <submittedName>
        <fullName evidence="1">Unannotated protein</fullName>
    </submittedName>
</protein>
<dbReference type="EMBL" id="CAEZXQ010000033">
    <property type="protein sequence ID" value="CAB4690002.1"/>
    <property type="molecule type" value="Genomic_DNA"/>
</dbReference>
<sequence>MALTQKRVAFFDVDNTLLKGSTLFFLGRGMYQRGFFTKKDISAFVLANLRYRLTGRENKDEITRFQDAACEFIKGHNVIEIEKIGQEIYDEYVSPAIWKGTVDIAKEHLSKGEEVWLVTATPVDMANLMAKRLGFTGALGTKAEVNNGTYTGKMIGNLLHGREKALAIKELAGNNGFELKNCYAYSDSHHDIPLLEAVGNPRVINPDTLLEIRAYRDNWPVYDFRRARRIKKFFGPTAGRIAALASLLSPRKLKRKGN</sequence>
<dbReference type="PANTHER" id="PTHR43344:SF15">
    <property type="entry name" value="PHOSPHOSERINE PHOSPHATASE SERB1"/>
    <property type="match status" value="1"/>
</dbReference>
<dbReference type="InterPro" id="IPR006385">
    <property type="entry name" value="HAD_hydro_SerB1"/>
</dbReference>
<dbReference type="InterPro" id="IPR023214">
    <property type="entry name" value="HAD_sf"/>
</dbReference>
<dbReference type="Gene3D" id="1.20.1440.100">
    <property type="entry name" value="SG protein - dephosphorylation function"/>
    <property type="match status" value="1"/>
</dbReference>
<reference evidence="1" key="1">
    <citation type="submission" date="2020-05" db="EMBL/GenBank/DDBJ databases">
        <authorList>
            <person name="Chiriac C."/>
            <person name="Salcher M."/>
            <person name="Ghai R."/>
            <person name="Kavagutti S V."/>
        </authorList>
    </citation>
    <scope>NUCLEOTIDE SEQUENCE</scope>
</reference>
<dbReference type="NCBIfam" id="TIGR01490">
    <property type="entry name" value="HAD-SF-IB-hyp1"/>
    <property type="match status" value="1"/>
</dbReference>
<dbReference type="Pfam" id="PF12710">
    <property type="entry name" value="HAD"/>
    <property type="match status" value="1"/>
</dbReference>
<evidence type="ECO:0000313" key="1">
    <source>
        <dbReference type="EMBL" id="CAB4690002.1"/>
    </source>
</evidence>